<protein>
    <recommendedName>
        <fullName evidence="1">M23ase beta-sheet core domain-containing protein</fullName>
    </recommendedName>
</protein>
<dbReference type="AlphaFoldDB" id="A0A0V8J4C2"/>
<keyword evidence="3" id="KW-1185">Reference proteome</keyword>
<dbReference type="InterPro" id="IPR016047">
    <property type="entry name" value="M23ase_b-sheet_dom"/>
</dbReference>
<sequence length="169" mass="18950">MNRYKMLLIGGMFLISLVVMLDLPFEKAAASPVFQIPFPPGQVWIGQTRMNHNPQNAVDLNRLYDEGDEVTASAPGKVVKIRNLGNRSYGRYIVISHGGRWETLYAHLSSVQVKLGQQVKRGEKIGAVGSSGASTGAHLHYEQRYNGKAQQIRWRGHSIFYWGSKTYQS</sequence>
<dbReference type="InterPro" id="IPR011055">
    <property type="entry name" value="Dup_hybrid_motif"/>
</dbReference>
<evidence type="ECO:0000313" key="2">
    <source>
        <dbReference type="EMBL" id="KSU81909.1"/>
    </source>
</evidence>
<dbReference type="RefSeq" id="WP_061973672.1">
    <property type="nucleotide sequence ID" value="NZ_FMAV01000003.1"/>
</dbReference>
<evidence type="ECO:0000313" key="3">
    <source>
        <dbReference type="Proteomes" id="UP000054099"/>
    </source>
</evidence>
<organism evidence="2 3">
    <name type="scientific">Fictibacillus enclensis</name>
    <dbReference type="NCBI Taxonomy" id="1017270"/>
    <lineage>
        <taxon>Bacteria</taxon>
        <taxon>Bacillati</taxon>
        <taxon>Bacillota</taxon>
        <taxon>Bacilli</taxon>
        <taxon>Bacillales</taxon>
        <taxon>Fictibacillaceae</taxon>
        <taxon>Fictibacillus</taxon>
    </lineage>
</organism>
<evidence type="ECO:0000259" key="1">
    <source>
        <dbReference type="Pfam" id="PF01551"/>
    </source>
</evidence>
<proteinExistence type="predicted"/>
<dbReference type="InterPro" id="IPR050570">
    <property type="entry name" value="Cell_wall_metabolism_enzyme"/>
</dbReference>
<dbReference type="Proteomes" id="UP000054099">
    <property type="component" value="Unassembled WGS sequence"/>
</dbReference>
<dbReference type="Gene3D" id="2.70.70.10">
    <property type="entry name" value="Glucose Permease (Domain IIA)"/>
    <property type="match status" value="1"/>
</dbReference>
<name>A0A0V8J4C2_9BACL</name>
<accession>A0A0V8J4C2</accession>
<dbReference type="SUPFAM" id="SSF51261">
    <property type="entry name" value="Duplicated hybrid motif"/>
    <property type="match status" value="1"/>
</dbReference>
<dbReference type="CDD" id="cd12797">
    <property type="entry name" value="M23_peptidase"/>
    <property type="match status" value="1"/>
</dbReference>
<dbReference type="EMBL" id="LNQN01000005">
    <property type="protein sequence ID" value="KSU81909.1"/>
    <property type="molecule type" value="Genomic_DNA"/>
</dbReference>
<gene>
    <name evidence="2" type="ORF">AS030_16620</name>
</gene>
<dbReference type="GO" id="GO:0004222">
    <property type="term" value="F:metalloendopeptidase activity"/>
    <property type="evidence" value="ECO:0007669"/>
    <property type="project" value="TreeGrafter"/>
</dbReference>
<dbReference type="Pfam" id="PF01551">
    <property type="entry name" value="Peptidase_M23"/>
    <property type="match status" value="1"/>
</dbReference>
<feature type="domain" description="M23ase beta-sheet core" evidence="1">
    <location>
        <begin position="65"/>
        <end position="150"/>
    </location>
</feature>
<comment type="caution">
    <text evidence="2">The sequence shown here is derived from an EMBL/GenBank/DDBJ whole genome shotgun (WGS) entry which is preliminary data.</text>
</comment>
<dbReference type="PANTHER" id="PTHR21666">
    <property type="entry name" value="PEPTIDASE-RELATED"/>
    <property type="match status" value="1"/>
</dbReference>
<reference evidence="2 3" key="1">
    <citation type="journal article" date="2014" name="Antonie Van Leeuwenhoek">
        <title>Fictibacillus enclensis sp. nov., isolated from marine sediment.</title>
        <authorList>
            <person name="Dastager S.G."/>
            <person name="Mawlankar R."/>
            <person name="Srinivasan K."/>
            <person name="Tang S.K."/>
            <person name="Lee J.C."/>
            <person name="Ramana V.V."/>
            <person name="Shouche Y.S."/>
        </authorList>
    </citation>
    <scope>NUCLEOTIDE SEQUENCE [LARGE SCALE GENOMIC DNA]</scope>
    <source>
        <strain evidence="2 3">NIO-1003</strain>
    </source>
</reference>
<dbReference type="PANTHER" id="PTHR21666:SF270">
    <property type="entry name" value="MUREIN HYDROLASE ACTIVATOR ENVC"/>
    <property type="match status" value="1"/>
</dbReference>